<dbReference type="SMART" id="SM00563">
    <property type="entry name" value="PlsC"/>
    <property type="match status" value="1"/>
</dbReference>
<dbReference type="CDD" id="cd07989">
    <property type="entry name" value="LPLAT_AGPAT-like"/>
    <property type="match status" value="1"/>
</dbReference>
<protein>
    <submittedName>
        <fullName evidence="8">1-acyl-sn-glycerol-3-phosphate acyltransferase</fullName>
        <ecNumber evidence="8">2.3.1.51</ecNumber>
    </submittedName>
</protein>
<dbReference type="SUPFAM" id="SSF69593">
    <property type="entry name" value="Glycerol-3-phosphate (1)-acyltransferase"/>
    <property type="match status" value="1"/>
</dbReference>
<evidence type="ECO:0000313" key="9">
    <source>
        <dbReference type="Proteomes" id="UP000095087"/>
    </source>
</evidence>
<keyword evidence="4" id="KW-0443">Lipid metabolism</keyword>
<reference evidence="8 9" key="1">
    <citation type="submission" date="2016-07" db="EMBL/GenBank/DDBJ databases">
        <title>Draft genome sequence of Methyloligella halotolerans C2T (VKM B-2706T=CCUG 61687T=DSM 25045T), a halotolerant polyhydroxybutyrate accumulating methylotroph.</title>
        <authorList>
            <person name="Vasilenko O.V."/>
            <person name="Doronina N.V."/>
            <person name="Poroshina M.N."/>
            <person name="Tarlachkov S.V."/>
            <person name="Trotsenko Y.A."/>
        </authorList>
    </citation>
    <scope>NUCLEOTIDE SEQUENCE [LARGE SCALE GENOMIC DNA]</scope>
    <source>
        <strain evidence="8 9">VKM B-2706</strain>
    </source>
</reference>
<dbReference type="STRING" id="1177755.A7A08_01039"/>
<organism evidence="8 9">
    <name type="scientific">Methyloligella halotolerans</name>
    <dbReference type="NCBI Taxonomy" id="1177755"/>
    <lineage>
        <taxon>Bacteria</taxon>
        <taxon>Pseudomonadati</taxon>
        <taxon>Pseudomonadota</taxon>
        <taxon>Alphaproteobacteria</taxon>
        <taxon>Hyphomicrobiales</taxon>
        <taxon>Hyphomicrobiaceae</taxon>
        <taxon>Methyloligella</taxon>
    </lineage>
</organism>
<evidence type="ECO:0000256" key="5">
    <source>
        <dbReference type="ARBA" id="ARBA00023315"/>
    </source>
</evidence>
<keyword evidence="3 8" id="KW-0808">Transferase</keyword>
<keyword evidence="9" id="KW-1185">Reference proteome</keyword>
<gene>
    <name evidence="8" type="ORF">A7A08_01039</name>
</gene>
<evidence type="ECO:0000256" key="2">
    <source>
        <dbReference type="ARBA" id="ARBA00022516"/>
    </source>
</evidence>
<keyword evidence="2" id="KW-0444">Lipid biosynthesis</keyword>
<sequence length="280" mass="31542">MRHVRAFVVLSVFFLFTVPLMPFQLLFVRSRSAYARSFPHWYHRWVCKILGIRVAVEGSVESNRGVLLVSNHVSWLDIPVISSVAPVSFIAKREISTWPFVSWLAKLQRTVFVNRERKTEVTEKTSEILRRLEAGDMVVLFAEGTSSDGNTVLPFKTSLFAAVKSSKAEPVHHDISVQTLAITYRKIYGLPVGSRRRHLIGWYGDMDMGSHGWRLLGLGPLDVSIRLGPPVPLDDFADRKALARYTEERVRRDVIELARGKPLKPQSPAAPVDGEIAEPA</sequence>
<comment type="caution">
    <text evidence="8">The sequence shown here is derived from an EMBL/GenBank/DDBJ whole genome shotgun (WGS) entry which is preliminary data.</text>
</comment>
<comment type="pathway">
    <text evidence="1">Lipid metabolism.</text>
</comment>
<evidence type="ECO:0000256" key="6">
    <source>
        <dbReference type="SAM" id="MobiDB-lite"/>
    </source>
</evidence>
<feature type="domain" description="Phospholipid/glycerol acyltransferase" evidence="7">
    <location>
        <begin position="66"/>
        <end position="185"/>
    </location>
</feature>
<accession>A0A1E2S0D1</accession>
<evidence type="ECO:0000256" key="1">
    <source>
        <dbReference type="ARBA" id="ARBA00005189"/>
    </source>
</evidence>
<dbReference type="EC" id="2.3.1.51" evidence="8"/>
<keyword evidence="5 8" id="KW-0012">Acyltransferase</keyword>
<dbReference type="EMBL" id="MASI01000002">
    <property type="protein sequence ID" value="ODA67872.1"/>
    <property type="molecule type" value="Genomic_DNA"/>
</dbReference>
<dbReference type="Proteomes" id="UP000095087">
    <property type="component" value="Unassembled WGS sequence"/>
</dbReference>
<dbReference type="Pfam" id="PF01553">
    <property type="entry name" value="Acyltransferase"/>
    <property type="match status" value="1"/>
</dbReference>
<dbReference type="PANTHER" id="PTHR10434:SF64">
    <property type="entry name" value="1-ACYL-SN-GLYCEROL-3-PHOSPHATE ACYLTRANSFERASE-RELATED"/>
    <property type="match status" value="1"/>
</dbReference>
<evidence type="ECO:0000313" key="8">
    <source>
        <dbReference type="EMBL" id="ODA67872.1"/>
    </source>
</evidence>
<dbReference type="GO" id="GO:0006654">
    <property type="term" value="P:phosphatidic acid biosynthetic process"/>
    <property type="evidence" value="ECO:0007669"/>
    <property type="project" value="TreeGrafter"/>
</dbReference>
<proteinExistence type="predicted"/>
<dbReference type="PANTHER" id="PTHR10434">
    <property type="entry name" value="1-ACYL-SN-GLYCEROL-3-PHOSPHATE ACYLTRANSFERASE"/>
    <property type="match status" value="1"/>
</dbReference>
<name>A0A1E2S0D1_9HYPH</name>
<dbReference type="AlphaFoldDB" id="A0A1E2S0D1"/>
<feature type="region of interest" description="Disordered" evidence="6">
    <location>
        <begin position="260"/>
        <end position="280"/>
    </location>
</feature>
<evidence type="ECO:0000259" key="7">
    <source>
        <dbReference type="SMART" id="SM00563"/>
    </source>
</evidence>
<dbReference type="GO" id="GO:0003841">
    <property type="term" value="F:1-acylglycerol-3-phosphate O-acyltransferase activity"/>
    <property type="evidence" value="ECO:0007669"/>
    <property type="project" value="UniProtKB-EC"/>
</dbReference>
<evidence type="ECO:0000256" key="3">
    <source>
        <dbReference type="ARBA" id="ARBA00022679"/>
    </source>
</evidence>
<dbReference type="InterPro" id="IPR002123">
    <property type="entry name" value="Plipid/glycerol_acylTrfase"/>
</dbReference>
<dbReference type="PATRIC" id="fig|1177755.3.peg.1042"/>
<evidence type="ECO:0000256" key="4">
    <source>
        <dbReference type="ARBA" id="ARBA00023098"/>
    </source>
</evidence>